<sequence length="198" mass="22313">MDQDKDKRIAELEIQVHELERDLIHDSLTKLKTRAFFEEELGIYLTTLTGNEQGKRKEWFGFRNISIVFFDIDHFKGINDTYGHDIGDMVLRKVSKTIQTTLRTGDTVARWGGEEVIVSLLGANEQDAVIKAEEIRVKVEGLIFSEVPNLHLTISAGVASSEKGLILSELVKRADQALYTAKHDGRNKVVAYGNKNGR</sequence>
<feature type="domain" description="GGDEF" evidence="1">
    <location>
        <begin position="63"/>
        <end position="194"/>
    </location>
</feature>
<dbReference type="Gene3D" id="3.30.70.270">
    <property type="match status" value="1"/>
</dbReference>
<dbReference type="AlphaFoldDB" id="A0A1G2TH64"/>
<dbReference type="GO" id="GO:0005886">
    <property type="term" value="C:plasma membrane"/>
    <property type="evidence" value="ECO:0007669"/>
    <property type="project" value="TreeGrafter"/>
</dbReference>
<name>A0A1G2TH64_9BACT</name>
<dbReference type="SUPFAM" id="SSF55073">
    <property type="entry name" value="Nucleotide cyclase"/>
    <property type="match status" value="1"/>
</dbReference>
<evidence type="ECO:0000313" key="3">
    <source>
        <dbReference type="Proteomes" id="UP000178175"/>
    </source>
</evidence>
<evidence type="ECO:0000313" key="2">
    <source>
        <dbReference type="EMBL" id="OHA96644.1"/>
    </source>
</evidence>
<dbReference type="GO" id="GO:0043709">
    <property type="term" value="P:cell adhesion involved in single-species biofilm formation"/>
    <property type="evidence" value="ECO:0007669"/>
    <property type="project" value="TreeGrafter"/>
</dbReference>
<dbReference type="Pfam" id="PF00990">
    <property type="entry name" value="GGDEF"/>
    <property type="match status" value="1"/>
</dbReference>
<dbReference type="PANTHER" id="PTHR45138:SF9">
    <property type="entry name" value="DIGUANYLATE CYCLASE DGCM-RELATED"/>
    <property type="match status" value="1"/>
</dbReference>
<gene>
    <name evidence="2" type="ORF">A3C70_01945</name>
</gene>
<reference evidence="2 3" key="1">
    <citation type="journal article" date="2016" name="Nat. Commun.">
        <title>Thousands of microbial genomes shed light on interconnected biogeochemical processes in an aquifer system.</title>
        <authorList>
            <person name="Anantharaman K."/>
            <person name="Brown C.T."/>
            <person name="Hug L.A."/>
            <person name="Sharon I."/>
            <person name="Castelle C.J."/>
            <person name="Probst A.J."/>
            <person name="Thomas B.C."/>
            <person name="Singh A."/>
            <person name="Wilkins M.J."/>
            <person name="Karaoz U."/>
            <person name="Brodie E.L."/>
            <person name="Williams K.H."/>
            <person name="Hubbard S.S."/>
            <person name="Banfield J.F."/>
        </authorList>
    </citation>
    <scope>NUCLEOTIDE SEQUENCE [LARGE SCALE GENOMIC DNA]</scope>
</reference>
<dbReference type="PROSITE" id="PS50887">
    <property type="entry name" value="GGDEF"/>
    <property type="match status" value="1"/>
</dbReference>
<proteinExistence type="predicted"/>
<dbReference type="GO" id="GO:1902201">
    <property type="term" value="P:negative regulation of bacterial-type flagellum-dependent cell motility"/>
    <property type="evidence" value="ECO:0007669"/>
    <property type="project" value="TreeGrafter"/>
</dbReference>
<organism evidence="2 3">
    <name type="scientific">Candidatus Zambryskibacteria bacterium RIFCSPHIGHO2_02_FULL_43_14</name>
    <dbReference type="NCBI Taxonomy" id="1802748"/>
    <lineage>
        <taxon>Bacteria</taxon>
        <taxon>Candidatus Zambryskiibacteriota</taxon>
    </lineage>
</organism>
<dbReference type="Proteomes" id="UP000178175">
    <property type="component" value="Unassembled WGS sequence"/>
</dbReference>
<accession>A0A1G2TH64</accession>
<dbReference type="CDD" id="cd01949">
    <property type="entry name" value="GGDEF"/>
    <property type="match status" value="1"/>
</dbReference>
<dbReference type="InterPro" id="IPR043128">
    <property type="entry name" value="Rev_trsase/Diguanyl_cyclase"/>
</dbReference>
<dbReference type="InterPro" id="IPR050469">
    <property type="entry name" value="Diguanylate_Cyclase"/>
</dbReference>
<comment type="caution">
    <text evidence="2">The sequence shown here is derived from an EMBL/GenBank/DDBJ whole genome shotgun (WGS) entry which is preliminary data.</text>
</comment>
<dbReference type="PANTHER" id="PTHR45138">
    <property type="entry name" value="REGULATORY COMPONENTS OF SENSORY TRANSDUCTION SYSTEM"/>
    <property type="match status" value="1"/>
</dbReference>
<protein>
    <recommendedName>
        <fullName evidence="1">GGDEF domain-containing protein</fullName>
    </recommendedName>
</protein>
<dbReference type="InterPro" id="IPR029787">
    <property type="entry name" value="Nucleotide_cyclase"/>
</dbReference>
<dbReference type="SMART" id="SM00267">
    <property type="entry name" value="GGDEF"/>
    <property type="match status" value="1"/>
</dbReference>
<dbReference type="EMBL" id="MHVR01000005">
    <property type="protein sequence ID" value="OHA96644.1"/>
    <property type="molecule type" value="Genomic_DNA"/>
</dbReference>
<dbReference type="GO" id="GO:0052621">
    <property type="term" value="F:diguanylate cyclase activity"/>
    <property type="evidence" value="ECO:0007669"/>
    <property type="project" value="TreeGrafter"/>
</dbReference>
<dbReference type="NCBIfam" id="TIGR00254">
    <property type="entry name" value="GGDEF"/>
    <property type="match status" value="1"/>
</dbReference>
<dbReference type="InterPro" id="IPR000160">
    <property type="entry name" value="GGDEF_dom"/>
</dbReference>
<dbReference type="FunFam" id="3.30.70.270:FF:000001">
    <property type="entry name" value="Diguanylate cyclase domain protein"/>
    <property type="match status" value="1"/>
</dbReference>
<evidence type="ECO:0000259" key="1">
    <source>
        <dbReference type="PROSITE" id="PS50887"/>
    </source>
</evidence>